<feature type="transmembrane region" description="Helical" evidence="6">
    <location>
        <begin position="324"/>
        <end position="344"/>
    </location>
</feature>
<keyword evidence="4 6" id="KW-1133">Transmembrane helix</keyword>
<dbReference type="InterPro" id="IPR001851">
    <property type="entry name" value="ABC_transp_permease"/>
</dbReference>
<dbReference type="PANTHER" id="PTHR47089:SF1">
    <property type="entry name" value="GUANOSINE ABC TRANSPORTER PERMEASE PROTEIN NUPP"/>
    <property type="match status" value="1"/>
</dbReference>
<evidence type="ECO:0000256" key="4">
    <source>
        <dbReference type="ARBA" id="ARBA00022989"/>
    </source>
</evidence>
<feature type="transmembrane region" description="Helical" evidence="6">
    <location>
        <begin position="121"/>
        <end position="140"/>
    </location>
</feature>
<feature type="transmembrane region" description="Helical" evidence="6">
    <location>
        <begin position="20"/>
        <end position="41"/>
    </location>
</feature>
<keyword evidence="2" id="KW-1003">Cell membrane</keyword>
<evidence type="ECO:0000256" key="1">
    <source>
        <dbReference type="ARBA" id="ARBA00004651"/>
    </source>
</evidence>
<keyword evidence="3 6" id="KW-0812">Transmembrane</keyword>
<dbReference type="AlphaFoldDB" id="A0A7C4KFP7"/>
<organism evidence="7">
    <name type="scientific">Anaerolinea thermolimosa</name>
    <dbReference type="NCBI Taxonomy" id="229919"/>
    <lineage>
        <taxon>Bacteria</taxon>
        <taxon>Bacillati</taxon>
        <taxon>Chloroflexota</taxon>
        <taxon>Anaerolineae</taxon>
        <taxon>Anaerolineales</taxon>
        <taxon>Anaerolineaceae</taxon>
        <taxon>Anaerolinea</taxon>
    </lineage>
</organism>
<evidence type="ECO:0000256" key="2">
    <source>
        <dbReference type="ARBA" id="ARBA00022475"/>
    </source>
</evidence>
<sequence>MPVVKFRLERASAPLWFRPLIPLIALPVTFLLTTLLVLWAGADPLKAYYHFLIAPLSSRVSLIEVLVKSTPLLLTGASVAFAFSAEYWNIGAEGQLYAGAMAGAWLGMVLGDVSPVAGIPLMIVGGFLAGMVWALGPALLKTRLNVDEVVTTLLLNSVILFVVSYLLNGPWRSPASMWPQSPEIAQGTHFFRLLPRARLHFGFVVGLAVIVLEWFVLQHTPLGLRMRAVGLGKKAAQFAGLNVNRTMLTAALISGGIAGLAGVGEVAGIHFHLIESISDGLGYSGIIIATLGGLHPFGVGLAAFFIGLIDTGAQSLSRALGVPVYLGTVVQAILLLVTLSLFVLQNYRLRRA</sequence>
<dbReference type="CDD" id="cd06580">
    <property type="entry name" value="TM_PBP1_transp_TpRbsC_like"/>
    <property type="match status" value="1"/>
</dbReference>
<feature type="transmembrane region" description="Helical" evidence="6">
    <location>
        <begin position="146"/>
        <end position="167"/>
    </location>
</feature>
<dbReference type="EMBL" id="DSYK01000113">
    <property type="protein sequence ID" value="HGS20662.1"/>
    <property type="molecule type" value="Genomic_DNA"/>
</dbReference>
<reference evidence="7" key="1">
    <citation type="journal article" date="2020" name="mSystems">
        <title>Genome- and Community-Level Interaction Insights into Carbon Utilization and Element Cycling Functions of Hydrothermarchaeota in Hydrothermal Sediment.</title>
        <authorList>
            <person name="Zhou Z."/>
            <person name="Liu Y."/>
            <person name="Xu W."/>
            <person name="Pan J."/>
            <person name="Luo Z.H."/>
            <person name="Li M."/>
        </authorList>
    </citation>
    <scope>NUCLEOTIDE SEQUENCE [LARGE SCALE GENOMIC DNA]</scope>
    <source>
        <strain evidence="7">SpSt-573</strain>
    </source>
</reference>
<feature type="transmembrane region" description="Helical" evidence="6">
    <location>
        <begin position="199"/>
        <end position="217"/>
    </location>
</feature>
<proteinExistence type="predicted"/>
<evidence type="ECO:0000256" key="6">
    <source>
        <dbReference type="SAM" id="Phobius"/>
    </source>
</evidence>
<dbReference type="GO" id="GO:0022857">
    <property type="term" value="F:transmembrane transporter activity"/>
    <property type="evidence" value="ECO:0007669"/>
    <property type="project" value="InterPro"/>
</dbReference>
<name>A0A7C4KFP7_9CHLR</name>
<evidence type="ECO:0000256" key="5">
    <source>
        <dbReference type="ARBA" id="ARBA00023136"/>
    </source>
</evidence>
<accession>A0A7C4KFP7</accession>
<dbReference type="Pfam" id="PF02653">
    <property type="entry name" value="BPD_transp_2"/>
    <property type="match status" value="1"/>
</dbReference>
<feature type="transmembrane region" description="Helical" evidence="6">
    <location>
        <begin position="286"/>
        <end position="309"/>
    </location>
</feature>
<feature type="transmembrane region" description="Helical" evidence="6">
    <location>
        <begin position="250"/>
        <end position="274"/>
    </location>
</feature>
<protein>
    <submittedName>
        <fullName evidence="7">ABC transporter permease</fullName>
    </submittedName>
</protein>
<comment type="caution">
    <text evidence="7">The sequence shown here is derived from an EMBL/GenBank/DDBJ whole genome shotgun (WGS) entry which is preliminary data.</text>
</comment>
<dbReference type="PANTHER" id="PTHR47089">
    <property type="entry name" value="ABC TRANSPORTER, PERMEASE PROTEIN"/>
    <property type="match status" value="1"/>
</dbReference>
<evidence type="ECO:0000313" key="7">
    <source>
        <dbReference type="EMBL" id="HGS20662.1"/>
    </source>
</evidence>
<evidence type="ECO:0000256" key="3">
    <source>
        <dbReference type="ARBA" id="ARBA00022692"/>
    </source>
</evidence>
<comment type="subcellular location">
    <subcellularLocation>
        <location evidence="1">Cell membrane</location>
        <topology evidence="1">Multi-pass membrane protein</topology>
    </subcellularLocation>
</comment>
<dbReference type="GO" id="GO:0005886">
    <property type="term" value="C:plasma membrane"/>
    <property type="evidence" value="ECO:0007669"/>
    <property type="project" value="UniProtKB-SubCell"/>
</dbReference>
<gene>
    <name evidence="7" type="ORF">ENT37_02205</name>
</gene>
<keyword evidence="5 6" id="KW-0472">Membrane</keyword>